<dbReference type="CDD" id="cd00038">
    <property type="entry name" value="CAP_ED"/>
    <property type="match status" value="1"/>
</dbReference>
<evidence type="ECO:0000313" key="4">
    <source>
        <dbReference type="Proteomes" id="UP001497623"/>
    </source>
</evidence>
<dbReference type="AlphaFoldDB" id="A0AAV2QDS4"/>
<feature type="region of interest" description="Disordered" evidence="1">
    <location>
        <begin position="81"/>
        <end position="251"/>
    </location>
</feature>
<reference evidence="3 4" key="1">
    <citation type="submission" date="2024-05" db="EMBL/GenBank/DDBJ databases">
        <authorList>
            <person name="Wallberg A."/>
        </authorList>
    </citation>
    <scope>NUCLEOTIDE SEQUENCE [LARGE SCALE GENOMIC DNA]</scope>
</reference>
<evidence type="ECO:0000259" key="2">
    <source>
        <dbReference type="PROSITE" id="PS50042"/>
    </source>
</evidence>
<proteinExistence type="predicted"/>
<dbReference type="SUPFAM" id="SSF51206">
    <property type="entry name" value="cAMP-binding domain-like"/>
    <property type="match status" value="1"/>
</dbReference>
<keyword evidence="4" id="KW-1185">Reference proteome</keyword>
<protein>
    <recommendedName>
        <fullName evidence="2">Cyclic nucleotide-binding domain-containing protein</fullName>
    </recommendedName>
</protein>
<name>A0AAV2QDS4_MEGNR</name>
<dbReference type="InterPro" id="IPR000595">
    <property type="entry name" value="cNMP-bd_dom"/>
</dbReference>
<dbReference type="InterPro" id="IPR014710">
    <property type="entry name" value="RmlC-like_jellyroll"/>
</dbReference>
<dbReference type="Gene3D" id="2.60.120.10">
    <property type="entry name" value="Jelly Rolls"/>
    <property type="match status" value="1"/>
</dbReference>
<accession>A0AAV2QDS4</accession>
<sequence>MDQLWDNRAVFFFLLRNSGPLGPLGVGSTFGESVLCDATRRSTVVTRDNCQLLRVEQRDFRYIWKRNKDLMEEIICNSSKNEAPHSVEGVGEGSSNSHKPWRRFSRRRRSSAVPKDHASSAKASPLQRRRSNISPTRAASSSPVRTHTSPSLGPLPNTLPSTLPRGFSVNKLSQSQPAVVDASRGSLLRAPPQNEVSGSSRCESPVLGGCDTPPSKSEASSRVSSPSRGSSPKESPYRSNPSTTESSPMVG</sequence>
<feature type="non-terminal residue" evidence="3">
    <location>
        <position position="251"/>
    </location>
</feature>
<evidence type="ECO:0000256" key="1">
    <source>
        <dbReference type="SAM" id="MobiDB-lite"/>
    </source>
</evidence>
<dbReference type="EMBL" id="CAXKWB010005908">
    <property type="protein sequence ID" value="CAL4080467.1"/>
    <property type="molecule type" value="Genomic_DNA"/>
</dbReference>
<gene>
    <name evidence="3" type="ORF">MNOR_LOCUS11287</name>
</gene>
<organism evidence="3 4">
    <name type="scientific">Meganyctiphanes norvegica</name>
    <name type="common">Northern krill</name>
    <name type="synonym">Thysanopoda norvegica</name>
    <dbReference type="NCBI Taxonomy" id="48144"/>
    <lineage>
        <taxon>Eukaryota</taxon>
        <taxon>Metazoa</taxon>
        <taxon>Ecdysozoa</taxon>
        <taxon>Arthropoda</taxon>
        <taxon>Crustacea</taxon>
        <taxon>Multicrustacea</taxon>
        <taxon>Malacostraca</taxon>
        <taxon>Eumalacostraca</taxon>
        <taxon>Eucarida</taxon>
        <taxon>Euphausiacea</taxon>
        <taxon>Euphausiidae</taxon>
        <taxon>Meganyctiphanes</taxon>
    </lineage>
</organism>
<feature type="compositionally biased region" description="Low complexity" evidence="1">
    <location>
        <begin position="86"/>
        <end position="95"/>
    </location>
</feature>
<feature type="compositionally biased region" description="Polar residues" evidence="1">
    <location>
        <begin position="237"/>
        <end position="251"/>
    </location>
</feature>
<evidence type="ECO:0000313" key="3">
    <source>
        <dbReference type="EMBL" id="CAL4080467.1"/>
    </source>
</evidence>
<feature type="compositionally biased region" description="Polar residues" evidence="1">
    <location>
        <begin position="132"/>
        <end position="151"/>
    </location>
</feature>
<dbReference type="Proteomes" id="UP001497623">
    <property type="component" value="Unassembled WGS sequence"/>
</dbReference>
<dbReference type="PROSITE" id="PS50042">
    <property type="entry name" value="CNMP_BINDING_3"/>
    <property type="match status" value="1"/>
</dbReference>
<feature type="compositionally biased region" description="Low complexity" evidence="1">
    <location>
        <begin position="213"/>
        <end position="234"/>
    </location>
</feature>
<feature type="compositionally biased region" description="Basic residues" evidence="1">
    <location>
        <begin position="99"/>
        <end position="110"/>
    </location>
</feature>
<dbReference type="InterPro" id="IPR018490">
    <property type="entry name" value="cNMP-bd_dom_sf"/>
</dbReference>
<comment type="caution">
    <text evidence="3">The sequence shown here is derived from an EMBL/GenBank/DDBJ whole genome shotgun (WGS) entry which is preliminary data.</text>
</comment>
<feature type="domain" description="Cyclic nucleotide-binding" evidence="2">
    <location>
        <begin position="21"/>
        <end position="81"/>
    </location>
</feature>